<dbReference type="HOGENOM" id="CLU_972407_0_0_7"/>
<dbReference type="AlphaFoldDB" id="A5G6B0"/>
<dbReference type="OrthoDB" id="7107937at2"/>
<keyword evidence="2" id="KW-1185">Reference proteome</keyword>
<sequence>MRLDTILEKILLQIDDVKKLSSISDALSTLKNAVEGRIRQSKLGKLPVPAIASFDNSELLTHSILQYQSPWQHMKITTVDIPGMISQEECRYYAYIGKFYSGRGALVELGPWLGRSTYFIVEGLKENPNFTDKKLHVIDDFVWRSSWMNDKVPPSEQLDDHQDFQFLFDRYSASFCNLLTVEKRRISLYDGNEAIPLLTWNGSPIEILYVDCGRTFDANQAWYEQFCHSFIPGKTLIILQDWGRHREVPVQWFNQIKQFIDSKAEELQLVHELRYGDIATFLFTGK</sequence>
<evidence type="ECO:0000313" key="1">
    <source>
        <dbReference type="EMBL" id="ABQ27328.1"/>
    </source>
</evidence>
<dbReference type="Proteomes" id="UP000006695">
    <property type="component" value="Chromosome"/>
</dbReference>
<dbReference type="EMBL" id="CP000698">
    <property type="protein sequence ID" value="ABQ27328.1"/>
    <property type="molecule type" value="Genomic_DNA"/>
</dbReference>
<name>A5G6B0_GEOUR</name>
<dbReference type="RefSeq" id="WP_011939994.1">
    <property type="nucleotide sequence ID" value="NC_009483.1"/>
</dbReference>
<evidence type="ECO:0000313" key="2">
    <source>
        <dbReference type="Proteomes" id="UP000006695"/>
    </source>
</evidence>
<dbReference type="KEGG" id="gur:Gura_3167"/>
<accession>A5G6B0</accession>
<organism evidence="1 2">
    <name type="scientific">Geotalea uraniireducens (strain Rf4)</name>
    <name type="common">Geobacter uraniireducens</name>
    <dbReference type="NCBI Taxonomy" id="351605"/>
    <lineage>
        <taxon>Bacteria</taxon>
        <taxon>Pseudomonadati</taxon>
        <taxon>Thermodesulfobacteriota</taxon>
        <taxon>Desulfuromonadia</taxon>
        <taxon>Geobacterales</taxon>
        <taxon>Geobacteraceae</taxon>
        <taxon>Geotalea</taxon>
    </lineage>
</organism>
<dbReference type="Gene3D" id="3.40.50.150">
    <property type="entry name" value="Vaccinia Virus protein VP39"/>
    <property type="match status" value="1"/>
</dbReference>
<proteinExistence type="predicted"/>
<gene>
    <name evidence="1" type="ordered locus">Gura_3167</name>
</gene>
<protein>
    <submittedName>
        <fullName evidence="1">Uncharacterized protein</fullName>
    </submittedName>
</protein>
<dbReference type="STRING" id="351605.Gura_3167"/>
<reference evidence="1 2" key="1">
    <citation type="submission" date="2007-05" db="EMBL/GenBank/DDBJ databases">
        <title>Complete sequence of Geobacter uraniireducens Rf4.</title>
        <authorList>
            <consortium name="US DOE Joint Genome Institute"/>
            <person name="Copeland A."/>
            <person name="Lucas S."/>
            <person name="Lapidus A."/>
            <person name="Barry K."/>
            <person name="Detter J.C."/>
            <person name="Glavina del Rio T."/>
            <person name="Hammon N."/>
            <person name="Israni S."/>
            <person name="Dalin E."/>
            <person name="Tice H."/>
            <person name="Pitluck S."/>
            <person name="Chertkov O."/>
            <person name="Brettin T."/>
            <person name="Bruce D."/>
            <person name="Han C."/>
            <person name="Schmutz J."/>
            <person name="Larimer F."/>
            <person name="Land M."/>
            <person name="Hauser L."/>
            <person name="Kyrpides N."/>
            <person name="Mikhailova N."/>
            <person name="Shelobolina E."/>
            <person name="Aklujkar M."/>
            <person name="Lovley D."/>
            <person name="Richardson P."/>
        </authorList>
    </citation>
    <scope>NUCLEOTIDE SEQUENCE [LARGE SCALE GENOMIC DNA]</scope>
    <source>
        <strain evidence="1 2">Rf4</strain>
    </source>
</reference>
<dbReference type="InterPro" id="IPR029063">
    <property type="entry name" value="SAM-dependent_MTases_sf"/>
</dbReference>